<proteinExistence type="predicted"/>
<protein>
    <submittedName>
        <fullName evidence="1">Uncharacterized protein</fullName>
    </submittedName>
</protein>
<organism evidence="1">
    <name type="scientific">Salmonella enterica subsp. enterica serovar Chester</name>
    <dbReference type="NCBI Taxonomy" id="149386"/>
    <lineage>
        <taxon>Bacteria</taxon>
        <taxon>Pseudomonadati</taxon>
        <taxon>Pseudomonadota</taxon>
        <taxon>Gammaproteobacteria</taxon>
        <taxon>Enterobacterales</taxon>
        <taxon>Enterobacteriaceae</taxon>
        <taxon>Salmonella</taxon>
    </lineage>
</organism>
<name>A0A3Z4X680_SALET</name>
<dbReference type="Proteomes" id="UP000839816">
    <property type="component" value="Unassembled WGS sequence"/>
</dbReference>
<dbReference type="AlphaFoldDB" id="A0A3Z4X680"/>
<reference evidence="1" key="1">
    <citation type="submission" date="2018-11" db="EMBL/GenBank/DDBJ databases">
        <authorList>
            <person name="Ashton P.M."/>
            <person name="Dallman T."/>
            <person name="Nair S."/>
            <person name="De Pinna E."/>
            <person name="Peters T."/>
            <person name="Grant K."/>
        </authorList>
    </citation>
    <scope>NUCLEOTIDE SEQUENCE [LARGE SCALE GENOMIC DNA]</scope>
    <source>
        <strain evidence="1">634658</strain>
    </source>
</reference>
<gene>
    <name evidence="1" type="ORF">EHE49_03340</name>
</gene>
<accession>A0A3Z4X680</accession>
<dbReference type="EMBL" id="AAAGNC010000003">
    <property type="protein sequence ID" value="EAC0255699.1"/>
    <property type="molecule type" value="Genomic_DNA"/>
</dbReference>
<evidence type="ECO:0000313" key="1">
    <source>
        <dbReference type="EMBL" id="EAC0255699.1"/>
    </source>
</evidence>
<sequence length="188" mass="21938">MKSILIHNFTKRKLHLVDRFLRKSKLYNVHAIVAGEDFTDEIQSLLIKYGLNVMIPVYCVEKGHESVAEIEKRNPGFEKRLLAYPRHKIELLRHSIDEASPESLVALGLSFPRMRIRNLRSNNPVDAYYTERQIFEEHLLPQLEEEEQHNISLLWAGNLDQDFQMLDFGLLLELGLIEEDECLLLTKA</sequence>
<comment type="caution">
    <text evidence="1">The sequence shown here is derived from an EMBL/GenBank/DDBJ whole genome shotgun (WGS) entry which is preliminary data.</text>
</comment>